<gene>
    <name evidence="2" type="ORF">E0H92_38685</name>
</gene>
<dbReference type="Gene3D" id="3.40.50.720">
    <property type="entry name" value="NAD(P)-binding Rossmann-like Domain"/>
    <property type="match status" value="1"/>
</dbReference>
<evidence type="ECO:0000313" key="3">
    <source>
        <dbReference type="Proteomes" id="UP000294225"/>
    </source>
</evidence>
<dbReference type="RefSeq" id="WP_131499783.1">
    <property type="nucleotide sequence ID" value="NZ_SJKC01000007.1"/>
</dbReference>
<dbReference type="InterPro" id="IPR001509">
    <property type="entry name" value="Epimerase_deHydtase"/>
</dbReference>
<dbReference type="AlphaFoldDB" id="A0A4R0IET4"/>
<dbReference type="Proteomes" id="UP000294225">
    <property type="component" value="Unassembled WGS sequence"/>
</dbReference>
<feature type="domain" description="NAD-dependent epimerase/dehydratase" evidence="1">
    <location>
        <begin position="3"/>
        <end position="216"/>
    </location>
</feature>
<reference evidence="2 3" key="1">
    <citation type="submission" date="2019-02" db="EMBL/GenBank/DDBJ databases">
        <title>Kribbella capetownensis sp. nov. and Kribbella speibonae sp. nov., isolated from soil.</title>
        <authorList>
            <person name="Curtis S.M."/>
            <person name="Norton I."/>
            <person name="Everest G.J."/>
            <person name="Meyers P.R."/>
        </authorList>
    </citation>
    <scope>NUCLEOTIDE SEQUENCE [LARGE SCALE GENOMIC DNA]</scope>
    <source>
        <strain evidence="2 3">YM55</strain>
    </source>
</reference>
<dbReference type="GO" id="GO:0005737">
    <property type="term" value="C:cytoplasm"/>
    <property type="evidence" value="ECO:0007669"/>
    <property type="project" value="TreeGrafter"/>
</dbReference>
<dbReference type="EMBL" id="SJKC01000007">
    <property type="protein sequence ID" value="TCC31017.1"/>
    <property type="molecule type" value="Genomic_DNA"/>
</dbReference>
<dbReference type="InterPro" id="IPR051783">
    <property type="entry name" value="NAD(P)-dependent_oxidoreduct"/>
</dbReference>
<dbReference type="SUPFAM" id="SSF51735">
    <property type="entry name" value="NAD(P)-binding Rossmann-fold domains"/>
    <property type="match status" value="1"/>
</dbReference>
<comment type="caution">
    <text evidence="2">The sequence shown here is derived from an EMBL/GenBank/DDBJ whole genome shotgun (WGS) entry which is preliminary data.</text>
</comment>
<accession>A0A4R0IET4</accession>
<proteinExistence type="predicted"/>
<dbReference type="GO" id="GO:0004029">
    <property type="term" value="F:aldehyde dehydrogenase (NAD+) activity"/>
    <property type="evidence" value="ECO:0007669"/>
    <property type="project" value="TreeGrafter"/>
</dbReference>
<dbReference type="InterPro" id="IPR036291">
    <property type="entry name" value="NAD(P)-bd_dom_sf"/>
</dbReference>
<evidence type="ECO:0000313" key="2">
    <source>
        <dbReference type="EMBL" id="TCC31017.1"/>
    </source>
</evidence>
<sequence length="300" mass="31754">MRVFITGASGHVGSALVPELLHNGHQVLGLARSDESAQRLTAWGAEAVRGDLDDLNRLRAAAAAADGVVHLAFRHDAMQAGDLAGAAESDLAALHTIGDALAGTGKPLVSTSGTGMLAGVVQGRVATEDDYDPNGGYRIDAENYVVDLAAKGVRTSVLRLPPITHSRLDHQGFAPSLIAFARQNGFAAYIGDGTNRWSAVHTLDAARLYRLALESAPAGSRLHAIQDEGIEFRTIAEVIGRKLDVPARSVTVEEAPQYLGFLARFAAMDIPTSAARTSELLNWQPTHPDLLSDLAAGFYF</sequence>
<name>A0A4R0IET4_9ACTN</name>
<evidence type="ECO:0000259" key="1">
    <source>
        <dbReference type="Pfam" id="PF01370"/>
    </source>
</evidence>
<dbReference type="CDD" id="cd05262">
    <property type="entry name" value="SDR_a7"/>
    <property type="match status" value="1"/>
</dbReference>
<dbReference type="Pfam" id="PF01370">
    <property type="entry name" value="Epimerase"/>
    <property type="match status" value="1"/>
</dbReference>
<dbReference type="PANTHER" id="PTHR48079">
    <property type="entry name" value="PROTEIN YEEZ"/>
    <property type="match status" value="1"/>
</dbReference>
<protein>
    <submittedName>
        <fullName evidence="2">SDR family oxidoreductase</fullName>
    </submittedName>
</protein>
<organism evidence="2 3">
    <name type="scientific">Kribbella speibonae</name>
    <dbReference type="NCBI Taxonomy" id="1572660"/>
    <lineage>
        <taxon>Bacteria</taxon>
        <taxon>Bacillati</taxon>
        <taxon>Actinomycetota</taxon>
        <taxon>Actinomycetes</taxon>
        <taxon>Propionibacteriales</taxon>
        <taxon>Kribbellaceae</taxon>
        <taxon>Kribbella</taxon>
    </lineage>
</organism>
<dbReference type="PANTHER" id="PTHR48079:SF6">
    <property type="entry name" value="NAD(P)-BINDING DOMAIN-CONTAINING PROTEIN-RELATED"/>
    <property type="match status" value="1"/>
</dbReference>